<proteinExistence type="predicted"/>
<sequence>MTKGSSFTVSPITSHCQPWIYEA</sequence>
<evidence type="ECO:0000313" key="1">
    <source>
        <dbReference type="EMBL" id="JAE14455.1"/>
    </source>
</evidence>
<reference evidence="1" key="2">
    <citation type="journal article" date="2015" name="Data Brief">
        <title>Shoot transcriptome of the giant reed, Arundo donax.</title>
        <authorList>
            <person name="Barrero R.A."/>
            <person name="Guerrero F.D."/>
            <person name="Moolhuijzen P."/>
            <person name="Goolsby J.A."/>
            <person name="Tidwell J."/>
            <person name="Bellgard S.E."/>
            <person name="Bellgard M.I."/>
        </authorList>
    </citation>
    <scope>NUCLEOTIDE SEQUENCE</scope>
    <source>
        <tissue evidence="1">Shoot tissue taken approximately 20 cm above the soil surface</tissue>
    </source>
</reference>
<organism evidence="1">
    <name type="scientific">Arundo donax</name>
    <name type="common">Giant reed</name>
    <name type="synonym">Donax arundinaceus</name>
    <dbReference type="NCBI Taxonomy" id="35708"/>
    <lineage>
        <taxon>Eukaryota</taxon>
        <taxon>Viridiplantae</taxon>
        <taxon>Streptophyta</taxon>
        <taxon>Embryophyta</taxon>
        <taxon>Tracheophyta</taxon>
        <taxon>Spermatophyta</taxon>
        <taxon>Magnoliopsida</taxon>
        <taxon>Liliopsida</taxon>
        <taxon>Poales</taxon>
        <taxon>Poaceae</taxon>
        <taxon>PACMAD clade</taxon>
        <taxon>Arundinoideae</taxon>
        <taxon>Arundineae</taxon>
        <taxon>Arundo</taxon>
    </lineage>
</organism>
<name>A0A0A9FNR9_ARUDO</name>
<dbReference type="AlphaFoldDB" id="A0A0A9FNR9"/>
<protein>
    <submittedName>
        <fullName evidence="1">Uncharacterized protein</fullName>
    </submittedName>
</protein>
<accession>A0A0A9FNR9</accession>
<reference evidence="1" key="1">
    <citation type="submission" date="2014-09" db="EMBL/GenBank/DDBJ databases">
        <authorList>
            <person name="Magalhaes I.L.F."/>
            <person name="Oliveira U."/>
            <person name="Santos F.R."/>
            <person name="Vidigal T.H.D.A."/>
            <person name="Brescovit A.D."/>
            <person name="Santos A.J."/>
        </authorList>
    </citation>
    <scope>NUCLEOTIDE SEQUENCE</scope>
    <source>
        <tissue evidence="1">Shoot tissue taken approximately 20 cm above the soil surface</tissue>
    </source>
</reference>
<dbReference type="EMBL" id="GBRH01183441">
    <property type="protein sequence ID" value="JAE14455.1"/>
    <property type="molecule type" value="Transcribed_RNA"/>
</dbReference>